<feature type="transmembrane region" description="Helical" evidence="1">
    <location>
        <begin position="57"/>
        <end position="75"/>
    </location>
</feature>
<dbReference type="GO" id="GO:0005739">
    <property type="term" value="C:mitochondrion"/>
    <property type="evidence" value="ECO:0007669"/>
    <property type="project" value="TreeGrafter"/>
</dbReference>
<keyword evidence="1" id="KW-1133">Transmembrane helix</keyword>
<evidence type="ECO:0000313" key="2">
    <source>
        <dbReference type="EMBL" id="KRT79261.1"/>
    </source>
</evidence>
<evidence type="ECO:0000313" key="3">
    <source>
        <dbReference type="Proteomes" id="UP000051574"/>
    </source>
</evidence>
<keyword evidence="1" id="KW-0472">Membrane</keyword>
<reference evidence="2 3" key="1">
    <citation type="submission" date="2015-09" db="EMBL/GenBank/DDBJ databases">
        <title>Draft genome of the scarab beetle Oryctes borbonicus.</title>
        <authorList>
            <person name="Meyer J.M."/>
            <person name="Markov G.V."/>
            <person name="Baskaran P."/>
            <person name="Herrmann M."/>
            <person name="Sommer R.J."/>
            <person name="Roedelsperger C."/>
        </authorList>
    </citation>
    <scope>NUCLEOTIDE SEQUENCE [LARGE SCALE GENOMIC DNA]</scope>
    <source>
        <strain evidence="2">OB123</strain>
        <tissue evidence="2">Whole animal</tissue>
    </source>
</reference>
<protein>
    <recommendedName>
        <fullName evidence="4">Transmembrane protein 223</fullName>
    </recommendedName>
</protein>
<dbReference type="OrthoDB" id="5950063at2759"/>
<dbReference type="InterPro" id="IPR045325">
    <property type="entry name" value="TMEM70/TMEM186/TMEM223"/>
</dbReference>
<feature type="non-terminal residue" evidence="2">
    <location>
        <position position="216"/>
    </location>
</feature>
<dbReference type="AlphaFoldDB" id="A0A0T6AWL0"/>
<evidence type="ECO:0000256" key="1">
    <source>
        <dbReference type="SAM" id="Phobius"/>
    </source>
</evidence>
<feature type="transmembrane region" description="Helical" evidence="1">
    <location>
        <begin position="111"/>
        <end position="131"/>
    </location>
</feature>
<name>A0A0T6AWL0_9SCAR</name>
<gene>
    <name evidence="2" type="ORF">AMK59_7791</name>
</gene>
<dbReference type="InterPro" id="IPR026100">
    <property type="entry name" value="Tmem223"/>
</dbReference>
<dbReference type="Proteomes" id="UP000051574">
    <property type="component" value="Unassembled WGS sequence"/>
</dbReference>
<dbReference type="PANTHER" id="PTHR14549">
    <property type="entry name" value="TRANSMEMBRANE PROTEIN 223"/>
    <property type="match status" value="1"/>
</dbReference>
<keyword evidence="1" id="KW-0812">Transmembrane</keyword>
<dbReference type="Pfam" id="PF06979">
    <property type="entry name" value="TMEM70"/>
    <property type="match status" value="1"/>
</dbReference>
<accession>A0A0T6AWL0</accession>
<evidence type="ECO:0008006" key="4">
    <source>
        <dbReference type="Google" id="ProtNLM"/>
    </source>
</evidence>
<sequence length="216" mass="25175">MFNFCTISKSVVRNINILSKLTRTNRIYNKCYSNTALDVNTNIAKDVILYKYDNPTFYKYLNIFAICQFGFWGYLSHFAFTTLRDAPVEITKDIPWWRRINLGDNKYRNTIAVLCFLIGYGILAISWIFTLRSVRFLVLRKGGNEITFVTYTPFGRNRMVTVPLTDISCKQTRTTALTQLPIKVKCHYLHYILDMKGEFKNTTLFDHTAGLKRKLG</sequence>
<proteinExistence type="predicted"/>
<comment type="caution">
    <text evidence="2">The sequence shown here is derived from an EMBL/GenBank/DDBJ whole genome shotgun (WGS) entry which is preliminary data.</text>
</comment>
<dbReference type="EMBL" id="LJIG01022685">
    <property type="protein sequence ID" value="KRT79261.1"/>
    <property type="molecule type" value="Genomic_DNA"/>
</dbReference>
<keyword evidence="3" id="KW-1185">Reference proteome</keyword>
<dbReference type="PANTHER" id="PTHR14549:SF2">
    <property type="entry name" value="TRANSMEMBRANE PROTEIN 223"/>
    <property type="match status" value="1"/>
</dbReference>
<dbReference type="GO" id="GO:0007399">
    <property type="term" value="P:nervous system development"/>
    <property type="evidence" value="ECO:0007669"/>
    <property type="project" value="TreeGrafter"/>
</dbReference>
<organism evidence="2 3">
    <name type="scientific">Oryctes borbonicus</name>
    <dbReference type="NCBI Taxonomy" id="1629725"/>
    <lineage>
        <taxon>Eukaryota</taxon>
        <taxon>Metazoa</taxon>
        <taxon>Ecdysozoa</taxon>
        <taxon>Arthropoda</taxon>
        <taxon>Hexapoda</taxon>
        <taxon>Insecta</taxon>
        <taxon>Pterygota</taxon>
        <taxon>Neoptera</taxon>
        <taxon>Endopterygota</taxon>
        <taxon>Coleoptera</taxon>
        <taxon>Polyphaga</taxon>
        <taxon>Scarabaeiformia</taxon>
        <taxon>Scarabaeidae</taxon>
        <taxon>Dynastinae</taxon>
        <taxon>Oryctes</taxon>
    </lineage>
</organism>